<gene>
    <name evidence="3" type="ORF">K431DRAFT_302755</name>
</gene>
<comment type="caution">
    <text evidence="3">The sequence shown here is derived from an EMBL/GenBank/DDBJ whole genome shotgun (WGS) entry which is preliminary data.</text>
</comment>
<keyword evidence="4" id="KW-1185">Reference proteome</keyword>
<feature type="region of interest" description="Disordered" evidence="1">
    <location>
        <begin position="39"/>
        <end position="75"/>
    </location>
</feature>
<dbReference type="EMBL" id="MU003783">
    <property type="protein sequence ID" value="KAF2722404.1"/>
    <property type="molecule type" value="Genomic_DNA"/>
</dbReference>
<accession>A0A9P4QCR0</accession>
<reference evidence="3" key="1">
    <citation type="journal article" date="2020" name="Stud. Mycol.">
        <title>101 Dothideomycetes genomes: a test case for predicting lifestyles and emergence of pathogens.</title>
        <authorList>
            <person name="Haridas S."/>
            <person name="Albert R."/>
            <person name="Binder M."/>
            <person name="Bloem J."/>
            <person name="Labutti K."/>
            <person name="Salamov A."/>
            <person name="Andreopoulos B."/>
            <person name="Baker S."/>
            <person name="Barry K."/>
            <person name="Bills G."/>
            <person name="Bluhm B."/>
            <person name="Cannon C."/>
            <person name="Castanera R."/>
            <person name="Culley D."/>
            <person name="Daum C."/>
            <person name="Ezra D."/>
            <person name="Gonzalez J."/>
            <person name="Henrissat B."/>
            <person name="Kuo A."/>
            <person name="Liang C."/>
            <person name="Lipzen A."/>
            <person name="Lutzoni F."/>
            <person name="Magnuson J."/>
            <person name="Mondo S."/>
            <person name="Nolan M."/>
            <person name="Ohm R."/>
            <person name="Pangilinan J."/>
            <person name="Park H.-J."/>
            <person name="Ramirez L."/>
            <person name="Alfaro M."/>
            <person name="Sun H."/>
            <person name="Tritt A."/>
            <person name="Yoshinaga Y."/>
            <person name="Zwiers L.-H."/>
            <person name="Turgeon B."/>
            <person name="Goodwin S."/>
            <person name="Spatafora J."/>
            <person name="Crous P."/>
            <person name="Grigoriev I."/>
        </authorList>
    </citation>
    <scope>NUCLEOTIDE SEQUENCE</scope>
    <source>
        <strain evidence="3">CBS 116435</strain>
    </source>
</reference>
<feature type="compositionally biased region" description="Basic and acidic residues" evidence="1">
    <location>
        <begin position="39"/>
        <end position="48"/>
    </location>
</feature>
<sequence length="385" mass="42372">MPTALAAPPGDSDWEYEYDQSETEDFYFTLDLTTHVPDGRNFNRDGRLKPRRKKAKTLTQPSQTSAGHDHVKQPNLGIPNQGSVQILDLHTEQPIIKLDDDFYTCYWMNDLGTQIYVARPGATDRPLKPGNTLDVLGASQARLLGRPVTLERQPDLPSILSHGNSSVDAIPIDDDDDDEKDGEDGDQNIAVSEPTDSSLPPEPLKVPADRLRNPAMRQQASFMERLSALKIKKGEFDRVPLVSLKGYRPHLVSNRDEMQSAATADADLPADAQRQGRRKRPAEEPTRDNEDDHDESRKKSKAGRKSTAAMRAALGLPPLTSTLHGEASPSPQPADYIHAAVPAVPRADINTSANPPDDLVSTVMREQSTAEDDIQSTPHSQHHAT</sequence>
<organism evidence="3 4">
    <name type="scientific">Polychaeton citri CBS 116435</name>
    <dbReference type="NCBI Taxonomy" id="1314669"/>
    <lineage>
        <taxon>Eukaryota</taxon>
        <taxon>Fungi</taxon>
        <taxon>Dikarya</taxon>
        <taxon>Ascomycota</taxon>
        <taxon>Pezizomycotina</taxon>
        <taxon>Dothideomycetes</taxon>
        <taxon>Dothideomycetidae</taxon>
        <taxon>Capnodiales</taxon>
        <taxon>Capnodiaceae</taxon>
        <taxon>Polychaeton</taxon>
    </lineage>
</organism>
<dbReference type="Proteomes" id="UP000799441">
    <property type="component" value="Unassembled WGS sequence"/>
</dbReference>
<evidence type="ECO:0000256" key="1">
    <source>
        <dbReference type="SAM" id="MobiDB-lite"/>
    </source>
</evidence>
<feature type="compositionally biased region" description="Basic and acidic residues" evidence="1">
    <location>
        <begin position="281"/>
        <end position="297"/>
    </location>
</feature>
<dbReference type="AlphaFoldDB" id="A0A9P4QCR0"/>
<dbReference type="Pfam" id="PF10419">
    <property type="entry name" value="TFIIIC_sub6"/>
    <property type="match status" value="1"/>
</dbReference>
<evidence type="ECO:0000313" key="3">
    <source>
        <dbReference type="EMBL" id="KAF2722404.1"/>
    </source>
</evidence>
<name>A0A9P4QCR0_9PEZI</name>
<evidence type="ECO:0000313" key="4">
    <source>
        <dbReference type="Proteomes" id="UP000799441"/>
    </source>
</evidence>
<feature type="region of interest" description="Disordered" evidence="1">
    <location>
        <begin position="154"/>
        <end position="211"/>
    </location>
</feature>
<feature type="compositionally biased region" description="Acidic residues" evidence="1">
    <location>
        <begin position="171"/>
        <end position="186"/>
    </location>
</feature>
<feature type="domain" description="Transcription factor TFIIIC triple barrel" evidence="2">
    <location>
        <begin position="22"/>
        <end position="150"/>
    </location>
</feature>
<feature type="compositionally biased region" description="Polar residues" evidence="1">
    <location>
        <begin position="57"/>
        <end position="66"/>
    </location>
</feature>
<protein>
    <recommendedName>
        <fullName evidence="2">Transcription factor TFIIIC triple barrel domain-containing protein</fullName>
    </recommendedName>
</protein>
<feature type="compositionally biased region" description="Low complexity" evidence="1">
    <location>
        <begin position="261"/>
        <end position="272"/>
    </location>
</feature>
<dbReference type="InterPro" id="IPR019481">
    <property type="entry name" value="TFIIIC_triple_barrel"/>
</dbReference>
<proteinExistence type="predicted"/>
<evidence type="ECO:0000259" key="2">
    <source>
        <dbReference type="Pfam" id="PF10419"/>
    </source>
</evidence>
<feature type="region of interest" description="Disordered" evidence="1">
    <location>
        <begin position="256"/>
        <end position="385"/>
    </location>
</feature>
<dbReference type="Gene3D" id="2.60.40.4370">
    <property type="match status" value="1"/>
</dbReference>
<dbReference type="OrthoDB" id="1877767at2759"/>